<dbReference type="RefSeq" id="WP_057837299.1">
    <property type="nucleotide sequence ID" value="NZ_LLXZ01000128.1"/>
</dbReference>
<proteinExistence type="predicted"/>
<dbReference type="OrthoDB" id="8234890at2"/>
<accession>A0A0R3LHT6</accession>
<dbReference type="AlphaFoldDB" id="A0A0R3LHT6"/>
<keyword evidence="2" id="KW-1185">Reference proteome</keyword>
<comment type="caution">
    <text evidence="1">The sequence shown here is derived from an EMBL/GenBank/DDBJ whole genome shotgun (WGS) entry which is preliminary data.</text>
</comment>
<dbReference type="Proteomes" id="UP000050863">
    <property type="component" value="Unassembled WGS sequence"/>
</dbReference>
<gene>
    <name evidence="1" type="ORF">CQ12_28345</name>
</gene>
<protein>
    <submittedName>
        <fullName evidence="1">Uncharacterized protein</fullName>
    </submittedName>
</protein>
<evidence type="ECO:0000313" key="2">
    <source>
        <dbReference type="Proteomes" id="UP000050863"/>
    </source>
</evidence>
<evidence type="ECO:0000313" key="1">
    <source>
        <dbReference type="EMBL" id="KRR04646.1"/>
    </source>
</evidence>
<sequence length="128" mass="13681">MSQISKAVLGAIAITLTLGAMQFASGHDLVNRWQAVSEQPSPILRHPGKADRLAAPKPFAAPTRTVSLRPNDLADTSVLLRIPSAQARTTKPPILLRSQSRKPTLACEPVVSALTEVARLLEPGRCVT</sequence>
<organism evidence="1 2">
    <name type="scientific">Bradyrhizobium jicamae</name>
    <dbReference type="NCBI Taxonomy" id="280332"/>
    <lineage>
        <taxon>Bacteria</taxon>
        <taxon>Pseudomonadati</taxon>
        <taxon>Pseudomonadota</taxon>
        <taxon>Alphaproteobacteria</taxon>
        <taxon>Hyphomicrobiales</taxon>
        <taxon>Nitrobacteraceae</taxon>
        <taxon>Bradyrhizobium</taxon>
    </lineage>
</organism>
<dbReference type="EMBL" id="LLXZ01000128">
    <property type="protein sequence ID" value="KRR04646.1"/>
    <property type="molecule type" value="Genomic_DNA"/>
</dbReference>
<reference evidence="1 2" key="1">
    <citation type="submission" date="2014-03" db="EMBL/GenBank/DDBJ databases">
        <title>Bradyrhizobium valentinum sp. nov., isolated from effective nodules of Lupinus mariae-josephae, a lupine endemic of basic-lime soils in Eastern Spain.</title>
        <authorList>
            <person name="Duran D."/>
            <person name="Rey L."/>
            <person name="Navarro A."/>
            <person name="Busquets A."/>
            <person name="Imperial J."/>
            <person name="Ruiz-Argueso T."/>
        </authorList>
    </citation>
    <scope>NUCLEOTIDE SEQUENCE [LARGE SCALE GENOMIC DNA]</scope>
    <source>
        <strain evidence="1 2">PAC68</strain>
    </source>
</reference>
<name>A0A0R3LHT6_9BRAD</name>